<proteinExistence type="predicted"/>
<evidence type="ECO:0000313" key="2">
    <source>
        <dbReference type="Proteomes" id="UP000011021"/>
    </source>
</evidence>
<keyword evidence="2" id="KW-1185">Reference proteome</keyword>
<protein>
    <submittedName>
        <fullName evidence="1">Uncharacterized protein</fullName>
    </submittedName>
</protein>
<evidence type="ECO:0000313" key="1">
    <source>
        <dbReference type="EMBL" id="EFV95402.1"/>
    </source>
</evidence>
<dbReference type="STRING" id="887898.HMPREF0551_0890"/>
<dbReference type="AlphaFoldDB" id="E7RVR9"/>
<dbReference type="HOGENOM" id="CLU_1729076_0_0_4"/>
<organism evidence="1 2">
    <name type="scientific">Lautropia mirabilis ATCC 51599</name>
    <dbReference type="NCBI Taxonomy" id="887898"/>
    <lineage>
        <taxon>Bacteria</taxon>
        <taxon>Pseudomonadati</taxon>
        <taxon>Pseudomonadota</taxon>
        <taxon>Betaproteobacteria</taxon>
        <taxon>Burkholderiales</taxon>
        <taxon>Burkholderiaceae</taxon>
        <taxon>Lautropia</taxon>
    </lineage>
</organism>
<reference evidence="1 2" key="1">
    <citation type="submission" date="2010-12" db="EMBL/GenBank/DDBJ databases">
        <authorList>
            <person name="Muzny D."/>
            <person name="Qin X."/>
            <person name="Deng J."/>
            <person name="Jiang H."/>
            <person name="Liu Y."/>
            <person name="Qu J."/>
            <person name="Song X.-Z."/>
            <person name="Zhang L."/>
            <person name="Thornton R."/>
            <person name="Coyle M."/>
            <person name="Francisco L."/>
            <person name="Jackson L."/>
            <person name="Javaid M."/>
            <person name="Korchina V."/>
            <person name="Kovar C."/>
            <person name="Mata R."/>
            <person name="Mathew T."/>
            <person name="Ngo R."/>
            <person name="Nguyen L."/>
            <person name="Nguyen N."/>
            <person name="Okwuonu G."/>
            <person name="Ongeri F."/>
            <person name="Pham C."/>
            <person name="Simmons D."/>
            <person name="Wilczek-Boney K."/>
            <person name="Hale W."/>
            <person name="Jakkamsetti A."/>
            <person name="Pham P."/>
            <person name="Ruth R."/>
            <person name="San Lucas F."/>
            <person name="Warren J."/>
            <person name="Zhang J."/>
            <person name="Zhao Z."/>
            <person name="Zhou C."/>
            <person name="Zhu D."/>
            <person name="Lee S."/>
            <person name="Bess C."/>
            <person name="Blankenburg K."/>
            <person name="Forbes L."/>
            <person name="Fu Q."/>
            <person name="Gubbala S."/>
            <person name="Hirani K."/>
            <person name="Jayaseelan J.C."/>
            <person name="Lara F."/>
            <person name="Munidasa M."/>
            <person name="Palculict T."/>
            <person name="Patil S."/>
            <person name="Pu L.-L."/>
            <person name="Saada N."/>
            <person name="Tang L."/>
            <person name="Weissenberger G."/>
            <person name="Zhu Y."/>
            <person name="Hemphill L."/>
            <person name="Shang Y."/>
            <person name="Youmans B."/>
            <person name="Ayvaz T."/>
            <person name="Ross M."/>
            <person name="Santibanez J."/>
            <person name="Aqrawi P."/>
            <person name="Gross S."/>
            <person name="Joshi V."/>
            <person name="Fowler G."/>
            <person name="Nazareth L."/>
            <person name="Reid J."/>
            <person name="Worley K."/>
            <person name="Petrosino J."/>
            <person name="Highlander S."/>
            <person name="Gibbs R."/>
        </authorList>
    </citation>
    <scope>NUCLEOTIDE SEQUENCE [LARGE SCALE GENOMIC DNA]</scope>
    <source>
        <strain evidence="1 2">ATCC 51599</strain>
    </source>
</reference>
<accession>E7RVR9</accession>
<sequence>MQESGKHMQTTMTGRDREPARRRVLQGMAALGGGMLLAACGHDSDDDGWRRERIIRTDQQAGTETRLVVGQALELRLAVDESLLIYRRGHSSPEMRRVSGPERRTIDGRVYQVWVFAAVIGGHATIRMEYAQNEQAVPARVVEFPVDVHFN</sequence>
<name>E7RVR9_9BURK</name>
<dbReference type="Proteomes" id="UP000011021">
    <property type="component" value="Unassembled WGS sequence"/>
</dbReference>
<comment type="caution">
    <text evidence="1">The sequence shown here is derived from an EMBL/GenBank/DDBJ whole genome shotgun (WGS) entry which is preliminary data.</text>
</comment>
<gene>
    <name evidence="1" type="ORF">HMPREF0551_0890</name>
</gene>
<dbReference type="EMBL" id="AEQP01000003">
    <property type="protein sequence ID" value="EFV95402.1"/>
    <property type="molecule type" value="Genomic_DNA"/>
</dbReference>